<protein>
    <recommendedName>
        <fullName evidence="2">non-specific serine/threonine protein kinase</fullName>
        <ecNumber evidence="2">2.7.11.1</ecNumber>
    </recommendedName>
</protein>
<feature type="domain" description="Malectin" evidence="19">
    <location>
        <begin position="362"/>
        <end position="487"/>
    </location>
</feature>
<dbReference type="FunFam" id="3.80.10.10:FF:000095">
    <property type="entry name" value="LRR receptor-like serine/threonine-protein kinase GSO1"/>
    <property type="match status" value="1"/>
</dbReference>
<evidence type="ECO:0000256" key="10">
    <source>
        <dbReference type="ARBA" id="ARBA00022840"/>
    </source>
</evidence>
<comment type="catalytic activity">
    <reaction evidence="15">
        <text>L-threonyl-[protein] + ATP = O-phospho-L-threonyl-[protein] + ADP + H(+)</text>
        <dbReference type="Rhea" id="RHEA:46608"/>
        <dbReference type="Rhea" id="RHEA-COMP:11060"/>
        <dbReference type="Rhea" id="RHEA-COMP:11605"/>
        <dbReference type="ChEBI" id="CHEBI:15378"/>
        <dbReference type="ChEBI" id="CHEBI:30013"/>
        <dbReference type="ChEBI" id="CHEBI:30616"/>
        <dbReference type="ChEBI" id="CHEBI:61977"/>
        <dbReference type="ChEBI" id="CHEBI:456216"/>
        <dbReference type="EC" id="2.7.11.1"/>
    </reaction>
</comment>
<accession>A0AAV6L9H7</accession>
<keyword evidence="6" id="KW-0812">Transmembrane</keyword>
<evidence type="ECO:0000313" key="21">
    <source>
        <dbReference type="EMBL" id="KAG5561360.1"/>
    </source>
</evidence>
<keyword evidence="4" id="KW-0433">Leucine-rich repeat</keyword>
<keyword evidence="10" id="KW-0067">ATP-binding</keyword>
<feature type="domain" description="Malectin" evidence="19">
    <location>
        <begin position="938"/>
        <end position="1063"/>
    </location>
</feature>
<evidence type="ECO:0000256" key="18">
    <source>
        <dbReference type="SAM" id="SignalP"/>
    </source>
</evidence>
<evidence type="ECO:0000256" key="2">
    <source>
        <dbReference type="ARBA" id="ARBA00012513"/>
    </source>
</evidence>
<feature type="domain" description="Disease resistance R13L4/SHOC-2-like LRR" evidence="20">
    <location>
        <begin position="127"/>
        <end position="239"/>
    </location>
</feature>
<dbReference type="InterPro" id="IPR032675">
    <property type="entry name" value="LRR_dom_sf"/>
</dbReference>
<dbReference type="GO" id="GO:0005524">
    <property type="term" value="F:ATP binding"/>
    <property type="evidence" value="ECO:0007669"/>
    <property type="project" value="UniProtKB-KW"/>
</dbReference>
<feature type="domain" description="Disease resistance R13L4/SHOC-2-like LRR" evidence="20">
    <location>
        <begin position="719"/>
        <end position="832"/>
    </location>
</feature>
<dbReference type="PROSITE" id="PS51257">
    <property type="entry name" value="PROKAR_LIPOPROTEIN"/>
    <property type="match status" value="1"/>
</dbReference>
<dbReference type="InterPro" id="IPR055414">
    <property type="entry name" value="LRR_R13L4/SHOC2-like"/>
</dbReference>
<organism evidence="21 22">
    <name type="scientific">Rhododendron griersonianum</name>
    <dbReference type="NCBI Taxonomy" id="479676"/>
    <lineage>
        <taxon>Eukaryota</taxon>
        <taxon>Viridiplantae</taxon>
        <taxon>Streptophyta</taxon>
        <taxon>Embryophyta</taxon>
        <taxon>Tracheophyta</taxon>
        <taxon>Spermatophyta</taxon>
        <taxon>Magnoliopsida</taxon>
        <taxon>eudicotyledons</taxon>
        <taxon>Gunneridae</taxon>
        <taxon>Pentapetalae</taxon>
        <taxon>asterids</taxon>
        <taxon>Ericales</taxon>
        <taxon>Ericaceae</taxon>
        <taxon>Ericoideae</taxon>
        <taxon>Rhodoreae</taxon>
        <taxon>Rhododendron</taxon>
    </lineage>
</organism>
<evidence type="ECO:0000256" key="6">
    <source>
        <dbReference type="ARBA" id="ARBA00022692"/>
    </source>
</evidence>
<dbReference type="Gene3D" id="3.80.10.10">
    <property type="entry name" value="Ribonuclease Inhibitor"/>
    <property type="match status" value="4"/>
</dbReference>
<evidence type="ECO:0000256" key="14">
    <source>
        <dbReference type="ARBA" id="ARBA00023180"/>
    </source>
</evidence>
<keyword evidence="5" id="KW-0808">Transferase</keyword>
<evidence type="ECO:0000259" key="19">
    <source>
        <dbReference type="Pfam" id="PF11721"/>
    </source>
</evidence>
<keyword evidence="3" id="KW-0597">Phosphoprotein</keyword>
<dbReference type="Pfam" id="PF11721">
    <property type="entry name" value="Malectin"/>
    <property type="match status" value="2"/>
</dbReference>
<dbReference type="InterPro" id="IPR001611">
    <property type="entry name" value="Leu-rich_rpt"/>
</dbReference>
<evidence type="ECO:0000259" key="20">
    <source>
        <dbReference type="Pfam" id="PF23598"/>
    </source>
</evidence>
<dbReference type="SUPFAM" id="SSF56112">
    <property type="entry name" value="Protein kinase-like (PK-like)"/>
    <property type="match status" value="1"/>
</dbReference>
<evidence type="ECO:0000256" key="15">
    <source>
        <dbReference type="ARBA" id="ARBA00047899"/>
    </source>
</evidence>
<comment type="caution">
    <text evidence="21">The sequence shown here is derived from an EMBL/GenBank/DDBJ whole genome shotgun (WGS) entry which is preliminary data.</text>
</comment>
<dbReference type="InterPro" id="IPR021720">
    <property type="entry name" value="Malectin_dom"/>
</dbReference>
<dbReference type="InterPro" id="IPR011009">
    <property type="entry name" value="Kinase-like_dom_sf"/>
</dbReference>
<evidence type="ECO:0000256" key="1">
    <source>
        <dbReference type="ARBA" id="ARBA00004479"/>
    </source>
</evidence>
<feature type="chain" id="PRO_5043731007" description="non-specific serine/threonine protein kinase" evidence="18">
    <location>
        <begin position="26"/>
        <end position="1176"/>
    </location>
</feature>
<comment type="subcellular location">
    <subcellularLocation>
        <location evidence="1">Membrane</location>
        <topology evidence="1">Single-pass type I membrane protein</topology>
    </subcellularLocation>
</comment>
<keyword evidence="11" id="KW-1133">Transmembrane helix</keyword>
<comment type="catalytic activity">
    <reaction evidence="16">
        <text>L-seryl-[protein] + ATP = O-phospho-L-seryl-[protein] + ADP + H(+)</text>
        <dbReference type="Rhea" id="RHEA:17989"/>
        <dbReference type="Rhea" id="RHEA-COMP:9863"/>
        <dbReference type="Rhea" id="RHEA-COMP:11604"/>
        <dbReference type="ChEBI" id="CHEBI:15378"/>
        <dbReference type="ChEBI" id="CHEBI:29999"/>
        <dbReference type="ChEBI" id="CHEBI:30616"/>
        <dbReference type="ChEBI" id="CHEBI:83421"/>
        <dbReference type="ChEBI" id="CHEBI:456216"/>
        <dbReference type="EC" id="2.7.11.1"/>
    </reaction>
</comment>
<proteinExistence type="predicted"/>
<evidence type="ECO:0000256" key="9">
    <source>
        <dbReference type="ARBA" id="ARBA00022741"/>
    </source>
</evidence>
<evidence type="ECO:0000256" key="7">
    <source>
        <dbReference type="ARBA" id="ARBA00022729"/>
    </source>
</evidence>
<evidence type="ECO:0000256" key="16">
    <source>
        <dbReference type="ARBA" id="ARBA00048679"/>
    </source>
</evidence>
<dbReference type="GO" id="GO:0004674">
    <property type="term" value="F:protein serine/threonine kinase activity"/>
    <property type="evidence" value="ECO:0007669"/>
    <property type="project" value="UniProtKB-EC"/>
</dbReference>
<keyword evidence="14" id="KW-0325">Glycoprotein</keyword>
<keyword evidence="13" id="KW-0675">Receptor</keyword>
<dbReference type="GO" id="GO:0016020">
    <property type="term" value="C:membrane"/>
    <property type="evidence" value="ECO:0007669"/>
    <property type="project" value="UniProtKB-SubCell"/>
</dbReference>
<evidence type="ECO:0000256" key="12">
    <source>
        <dbReference type="ARBA" id="ARBA00023136"/>
    </source>
</evidence>
<dbReference type="FunFam" id="3.80.10.10:FF:000041">
    <property type="entry name" value="LRR receptor-like serine/threonine-protein kinase ERECTA"/>
    <property type="match status" value="1"/>
</dbReference>
<sequence length="1176" mass="129894">MAYRNGVVFWILSLSCFWLLRISVSKLPQGEVDALQQIATSMGAIYWEFNSDSCQVEVVGLTAQAPWGSESSVNCPCNFVNDTYCHVDKIVLKGYSLPGMLPPELVKLPYLQEISVLVNRLSGEIPKELGNFSSLTYLNLEANQFSGSVPSELGKLVNLNTLILSSNQLSGELPTSLAGLRNLTDFRINDNNFSGAIPNFIQNWKQLGRLEMYASGFQGPIPPNISLLNKLTHLRISDINGTAQRFPNFNNTTGLITLVLRSCNIYGEIPGYVWEIYSLQMLDLSFNSLVGDIPNNIPSKSLKFVFLSDNMLSGNIPDSILTDGSSMNYYINLFRSSSMKNPLKSILPCMKDVTCPRYGCSLHVNCGGNDLTTREGNEKVVYEGDASVEGGSSKYYRSNSYWGFSSTGEFMDDIGFQNVRFVKAVSSTNISELYTTARLAPSSLTYFRYCLENGNYIVNLQFAEIFFTNDNTYNSLGRRLFDIYIQACHLPQGENFTDLLDPKLGSEVNKEEVERMVKVALLCTNASPSLRPTMSEVLCKIPAEITGNNIPSGIFRNRRYSPVSAGIETGTKSVVQVTGFCLKWTPPSLPGVSAVSPFPPADNSLQGCFWLLRISVSKLPQGEVDALQQIATSMGAIYWEFNSDSCQVEVVGLTAQAPWGSVSSVKCQCNFVNDTYCHVDKIVLKGYSLPGMLPPELVKLPYLQEISVLVNRLSGEIPKELGNFSSLTYLNLEANQFSGSVPSELGKLVNLNTLILSSNQLSGELPTSLAGLRNLTDFRINDNNFSGAIPNFIQNWKQLGRLEMYASGFQGPIPPNISLLNKLTDLRISDINGTAQRFPNFNNTTGLITLVLRSCNIYGEIPGYVWKIYSLQMLDLGFNSLVGDIPNNIPSKSLKFVFLSGNMLSGNIPDSILTDGSSIKSILPCMKDVTCPRYGCSLHVNCGGNDLTTREGNEKAVYEGDASVEGGSSKYYRSNSYWGFSSTGDFMDDDAFQNVRFVKAVSSTNISGLYTTARLAPISLTYFRYCLENGNYIVNLQFAEIFFTNDNTYNSLGRRIFDIYIQACHLPQGENFTDLVDPKLGSEVNKEEVERMVKVALLCTNASPSLRPTMSEAVSMLEGRMTIPSIIPDPNSYIEDLRFKAMRDFHEETQKHSSSRSQTQNSSALGTDIASSSTSH</sequence>
<name>A0AAV6L9H7_9ERIC</name>
<evidence type="ECO:0000256" key="5">
    <source>
        <dbReference type="ARBA" id="ARBA00022679"/>
    </source>
</evidence>
<dbReference type="Proteomes" id="UP000823749">
    <property type="component" value="Chromosome 2"/>
</dbReference>
<dbReference type="EMBL" id="JACTNZ010000002">
    <property type="protein sequence ID" value="KAG5561360.1"/>
    <property type="molecule type" value="Genomic_DNA"/>
</dbReference>
<dbReference type="PANTHER" id="PTHR48006">
    <property type="entry name" value="LEUCINE-RICH REPEAT-CONTAINING PROTEIN DDB_G0281931-RELATED"/>
    <property type="match status" value="1"/>
</dbReference>
<reference evidence="21" key="1">
    <citation type="submission" date="2020-08" db="EMBL/GenBank/DDBJ databases">
        <title>Plant Genome Project.</title>
        <authorList>
            <person name="Zhang R.-G."/>
        </authorList>
    </citation>
    <scope>NUCLEOTIDE SEQUENCE</scope>
    <source>
        <strain evidence="21">WSP0</strain>
        <tissue evidence="21">Leaf</tissue>
    </source>
</reference>
<dbReference type="EC" id="2.7.11.1" evidence="2"/>
<evidence type="ECO:0000256" key="3">
    <source>
        <dbReference type="ARBA" id="ARBA00022553"/>
    </source>
</evidence>
<keyword evidence="22" id="KW-1185">Reference proteome</keyword>
<evidence type="ECO:0000313" key="22">
    <source>
        <dbReference type="Proteomes" id="UP000823749"/>
    </source>
</evidence>
<dbReference type="FunFam" id="3.80.10.10:FF:000433">
    <property type="entry name" value="Putative LRR receptor-like serine/threonine-protein kinase isoform A"/>
    <property type="match status" value="1"/>
</dbReference>
<keyword evidence="7 18" id="KW-0732">Signal</keyword>
<keyword evidence="8" id="KW-0677">Repeat</keyword>
<evidence type="ECO:0000256" key="8">
    <source>
        <dbReference type="ARBA" id="ARBA00022737"/>
    </source>
</evidence>
<dbReference type="Pfam" id="PF23598">
    <property type="entry name" value="LRR_14"/>
    <property type="match status" value="2"/>
</dbReference>
<evidence type="ECO:0000256" key="4">
    <source>
        <dbReference type="ARBA" id="ARBA00022614"/>
    </source>
</evidence>
<evidence type="ECO:0000256" key="11">
    <source>
        <dbReference type="ARBA" id="ARBA00022989"/>
    </source>
</evidence>
<dbReference type="Gene3D" id="2.60.120.430">
    <property type="entry name" value="Galactose-binding lectin"/>
    <property type="match status" value="2"/>
</dbReference>
<keyword evidence="9" id="KW-0547">Nucleotide-binding</keyword>
<dbReference type="SUPFAM" id="SSF52058">
    <property type="entry name" value="L domain-like"/>
    <property type="match status" value="2"/>
</dbReference>
<dbReference type="InterPro" id="IPR051824">
    <property type="entry name" value="LRR_Rcpt-Like_S/T_Kinase"/>
</dbReference>
<keyword evidence="12" id="KW-0472">Membrane</keyword>
<dbReference type="Pfam" id="PF00560">
    <property type="entry name" value="LRR_1"/>
    <property type="match status" value="1"/>
</dbReference>
<feature type="region of interest" description="Disordered" evidence="17">
    <location>
        <begin position="1146"/>
        <end position="1176"/>
    </location>
</feature>
<evidence type="ECO:0000256" key="13">
    <source>
        <dbReference type="ARBA" id="ARBA00023170"/>
    </source>
</evidence>
<evidence type="ECO:0000256" key="17">
    <source>
        <dbReference type="SAM" id="MobiDB-lite"/>
    </source>
</evidence>
<gene>
    <name evidence="21" type="ORF">RHGRI_004405</name>
</gene>
<dbReference type="AlphaFoldDB" id="A0AAV6L9H7"/>
<feature type="signal peptide" evidence="18">
    <location>
        <begin position="1"/>
        <end position="25"/>
    </location>
</feature>
<dbReference type="PANTHER" id="PTHR48006:SF72">
    <property type="entry name" value="LRR RECEPTOR-LIKE SERINE_THREONINE-PROTEIN KINASE RFK1-RELATED"/>
    <property type="match status" value="1"/>
</dbReference>